<evidence type="ECO:0000313" key="2">
    <source>
        <dbReference type="Proteomes" id="UP000601108"/>
    </source>
</evidence>
<dbReference type="Pfam" id="PF09697">
    <property type="entry name" value="Porph_ging"/>
    <property type="match status" value="1"/>
</dbReference>
<protein>
    <recommendedName>
        <fullName evidence="3">GLPGLI family protein</fullName>
    </recommendedName>
</protein>
<evidence type="ECO:0000313" key="1">
    <source>
        <dbReference type="EMBL" id="GGX31985.1"/>
    </source>
</evidence>
<dbReference type="AlphaFoldDB" id="A0A918N4S7"/>
<dbReference type="NCBIfam" id="TIGR01200">
    <property type="entry name" value="GLPGLI"/>
    <property type="match status" value="1"/>
</dbReference>
<comment type="caution">
    <text evidence="1">The sequence shown here is derived from an EMBL/GenBank/DDBJ whole genome shotgun (WGS) entry which is preliminary data.</text>
</comment>
<gene>
    <name evidence="1" type="ORF">GCM10007384_36130</name>
</gene>
<dbReference type="Proteomes" id="UP000601108">
    <property type="component" value="Unassembled WGS sequence"/>
</dbReference>
<name>A0A918N4S7_9FLAO</name>
<dbReference type="InterPro" id="IPR005901">
    <property type="entry name" value="GLPGLI"/>
</dbReference>
<evidence type="ECO:0008006" key="3">
    <source>
        <dbReference type="Google" id="ProtNLM"/>
    </source>
</evidence>
<dbReference type="EMBL" id="BMWS01000033">
    <property type="protein sequence ID" value="GGX31985.1"/>
    <property type="molecule type" value="Genomic_DNA"/>
</dbReference>
<sequence>MEMYRFIILIISITLSNVTMAQDNEIMGSAEYHYIINNERGVSFSMPYRLYFTKDIAMYEKTGDAKLIKDSRPKTEMRGGVRITTKIRVLQSNVQPYYYTNLITNDLIFRETVSSKLYTIKDSIETIPWKLHSEYKNISKYKCQKATALFRGRKYTAWFTTEIPVSHDPWKLRGLPGLIMKAYDHTRKYEFEIAKVNLNADSKVIQEKTSVPTSKKIQEMKVYIDAIKNEQKNTLARARATLPRGARLEEECEECPKTQQRNIEIFN</sequence>
<keyword evidence="2" id="KW-1185">Reference proteome</keyword>
<proteinExistence type="predicted"/>
<accession>A0A918N4S7</accession>
<reference evidence="1 2" key="1">
    <citation type="journal article" date="2014" name="Int. J. Syst. Evol. Microbiol.">
        <title>Complete genome sequence of Corynebacterium casei LMG S-19264T (=DSM 44701T), isolated from a smear-ripened cheese.</title>
        <authorList>
            <consortium name="US DOE Joint Genome Institute (JGI-PGF)"/>
            <person name="Walter F."/>
            <person name="Albersmeier A."/>
            <person name="Kalinowski J."/>
            <person name="Ruckert C."/>
        </authorList>
    </citation>
    <scope>NUCLEOTIDE SEQUENCE [LARGE SCALE GENOMIC DNA]</scope>
    <source>
        <strain evidence="1 2">KCTC 12285</strain>
    </source>
</reference>
<organism evidence="1 2">
    <name type="scientific">Aquimarina muelleri</name>
    <dbReference type="NCBI Taxonomy" id="279356"/>
    <lineage>
        <taxon>Bacteria</taxon>
        <taxon>Pseudomonadati</taxon>
        <taxon>Bacteroidota</taxon>
        <taxon>Flavobacteriia</taxon>
        <taxon>Flavobacteriales</taxon>
        <taxon>Flavobacteriaceae</taxon>
        <taxon>Aquimarina</taxon>
    </lineage>
</organism>